<gene>
    <name evidence="2" type="ORF">CWE13_07815</name>
</gene>
<sequence length="514" mass="57595">MSLNPSEIGRIGESEFSSLCAKAKYTINSSTQDDHGWDFLLELPSRHPIGVNTLNHAVETIFVQVKATTSRQPKTQVKLSNLRKLATSPIPCFIALHLLNSEHNTEVLYLKHVDHTLVEKWLQWSAQHINDKLNTIKKLIKFDKSEILLKVHQNELDSAIRSAVGDSYNQYLFDKSKLLEKLGTPQGKMHFTLKSLYSPNPLADLFTGALDKVQLDNLCFSEELYGIERPHPQIQVTGPAELRLTPKSFDKCTIYVTDPETDIEYEIPGDLFLPPTDLLHENYKPMRIETETFAIQINLAAFDQPQSASFTSKLEPNKALPITYLANAIPILHLFEHTQEPCKIKIHSEKYGPLQASFNSNSQDSTLKEASKSAQNLCDFCQLKNLATPTHATPQQIADQSTAISFLWLVAQRHPKPHGITLNCTFEVDKQANVACAICTHICLGEHVLIGITINVGKPIPSDLTQVSISDITIHDVLVFSASDVDNKKIKDSMEAALAPYKASHITHIFRMDF</sequence>
<accession>A0A432WSL1</accession>
<dbReference type="OrthoDB" id="6878627at2"/>
<proteinExistence type="predicted"/>
<organism evidence="2 3">
    <name type="scientific">Aliidiomarina shirensis</name>
    <dbReference type="NCBI Taxonomy" id="1048642"/>
    <lineage>
        <taxon>Bacteria</taxon>
        <taxon>Pseudomonadati</taxon>
        <taxon>Pseudomonadota</taxon>
        <taxon>Gammaproteobacteria</taxon>
        <taxon>Alteromonadales</taxon>
        <taxon>Idiomarinaceae</taxon>
        <taxon>Aliidiomarina</taxon>
    </lineage>
</organism>
<name>A0A432WSL1_9GAMM</name>
<reference evidence="3" key="1">
    <citation type="journal article" date="2018" name="Front. Microbiol.">
        <title>Genome-Based Analysis Reveals the Taxonomy and Diversity of the Family Idiomarinaceae.</title>
        <authorList>
            <person name="Liu Y."/>
            <person name="Lai Q."/>
            <person name="Shao Z."/>
        </authorList>
    </citation>
    <scope>NUCLEOTIDE SEQUENCE [LARGE SCALE GENOMIC DNA]</scope>
    <source>
        <strain evidence="3">AIS</strain>
    </source>
</reference>
<dbReference type="EMBL" id="PIPP01000003">
    <property type="protein sequence ID" value="RUO36747.1"/>
    <property type="molecule type" value="Genomic_DNA"/>
</dbReference>
<evidence type="ECO:0000313" key="3">
    <source>
        <dbReference type="Proteomes" id="UP000286934"/>
    </source>
</evidence>
<comment type="caution">
    <text evidence="2">The sequence shown here is derived from an EMBL/GenBank/DDBJ whole genome shotgun (WGS) entry which is preliminary data.</text>
</comment>
<feature type="domain" description="DUF4365" evidence="1">
    <location>
        <begin position="10"/>
        <end position="149"/>
    </location>
</feature>
<dbReference type="RefSeq" id="WP_126807470.1">
    <property type="nucleotide sequence ID" value="NZ_PIPP01000003.1"/>
</dbReference>
<dbReference type="InterPro" id="IPR025375">
    <property type="entry name" value="DUF4365"/>
</dbReference>
<dbReference type="Proteomes" id="UP000286934">
    <property type="component" value="Unassembled WGS sequence"/>
</dbReference>
<dbReference type="Pfam" id="PF14280">
    <property type="entry name" value="DUF4365"/>
    <property type="match status" value="1"/>
</dbReference>
<protein>
    <recommendedName>
        <fullName evidence="1">DUF4365 domain-containing protein</fullName>
    </recommendedName>
</protein>
<evidence type="ECO:0000313" key="2">
    <source>
        <dbReference type="EMBL" id="RUO36747.1"/>
    </source>
</evidence>
<keyword evidence="3" id="KW-1185">Reference proteome</keyword>
<dbReference type="AlphaFoldDB" id="A0A432WSL1"/>
<evidence type="ECO:0000259" key="1">
    <source>
        <dbReference type="Pfam" id="PF14280"/>
    </source>
</evidence>